<dbReference type="InterPro" id="IPR006439">
    <property type="entry name" value="HAD-SF_hydro_IA"/>
</dbReference>
<gene>
    <name evidence="2" type="ORF">E5334_02510</name>
</gene>
<dbReference type="Gene3D" id="3.40.50.1000">
    <property type="entry name" value="HAD superfamily/HAD-like"/>
    <property type="match status" value="1"/>
</dbReference>
<dbReference type="EMBL" id="SRYE01000001">
    <property type="protein sequence ID" value="TGY63388.1"/>
    <property type="molecule type" value="Genomic_DNA"/>
</dbReference>
<protein>
    <submittedName>
        <fullName evidence="2">HAD family phosphatase</fullName>
    </submittedName>
</protein>
<evidence type="ECO:0000313" key="3">
    <source>
        <dbReference type="Proteomes" id="UP000310263"/>
    </source>
</evidence>
<dbReference type="Proteomes" id="UP000310263">
    <property type="component" value="Unassembled WGS sequence"/>
</dbReference>
<organism evidence="2 3">
    <name type="scientific">Muricaecibacterium torontonense</name>
    <dbReference type="NCBI Taxonomy" id="3032871"/>
    <lineage>
        <taxon>Bacteria</taxon>
        <taxon>Bacillati</taxon>
        <taxon>Actinomycetota</taxon>
        <taxon>Coriobacteriia</taxon>
        <taxon>Coriobacteriales</taxon>
        <taxon>Atopobiaceae</taxon>
        <taxon>Muricaecibacterium</taxon>
    </lineage>
</organism>
<dbReference type="InterPro" id="IPR023214">
    <property type="entry name" value="HAD_sf"/>
</dbReference>
<sequence>MPKNPSSAAASSSAKWPAASPAKRLSGSTSAPMRAMSTWCSTATCPQTSLCTSSNTLSAPHPRCTLPLKPDSLDQESIDPSYGPRPRGDPMSPASPAQQFTQRPDQRPAQLQCVLFDFDGTLAETETFGLDLDYEVYRHFGLDVAPQDAQRIIGSEGISVVNDLFASYGRPDLTFDDYLAARKDASVIYRSMDLQLMDGARQLLEDLHRRGITLGVVSTTVAANLLFALERLDLLSLLDVVVAGDMVDGHYKPSPVPYQTALRLAHTDAAHTIVVEDSPTGIAAAQAAGIYTIAMKASELVQDTSAAQKEVSSFAQLQL</sequence>
<name>A0A4S2F360_9ACTN</name>
<dbReference type="PANTHER" id="PTHR18901">
    <property type="entry name" value="2-DEOXYGLUCOSE-6-PHOSPHATE PHOSPHATASE 2"/>
    <property type="match status" value="1"/>
</dbReference>
<dbReference type="SFLD" id="SFLDG01129">
    <property type="entry name" value="C1.5:_HAD__Beta-PGM__Phosphata"/>
    <property type="match status" value="1"/>
</dbReference>
<reference evidence="2 3" key="1">
    <citation type="submission" date="2019-04" db="EMBL/GenBank/DDBJ databases">
        <title>Microbes associate with the intestines of laboratory mice.</title>
        <authorList>
            <person name="Navarre W."/>
            <person name="Wong E."/>
            <person name="Huang K."/>
            <person name="Tropini C."/>
            <person name="Ng K."/>
            <person name="Yu B."/>
        </authorList>
    </citation>
    <scope>NUCLEOTIDE SEQUENCE [LARGE SCALE GENOMIC DNA]</scope>
    <source>
        <strain evidence="2 3">NM07_P-09</strain>
    </source>
</reference>
<dbReference type="Pfam" id="PF13419">
    <property type="entry name" value="HAD_2"/>
    <property type="match status" value="1"/>
</dbReference>
<dbReference type="OrthoDB" id="9797743at2"/>
<dbReference type="AlphaFoldDB" id="A0A4S2F360"/>
<dbReference type="InterPro" id="IPR023198">
    <property type="entry name" value="PGP-like_dom2"/>
</dbReference>
<evidence type="ECO:0000256" key="1">
    <source>
        <dbReference type="SAM" id="MobiDB-lite"/>
    </source>
</evidence>
<feature type="compositionally biased region" description="Low complexity" evidence="1">
    <location>
        <begin position="1"/>
        <end position="23"/>
    </location>
</feature>
<dbReference type="SFLD" id="SFLDS00003">
    <property type="entry name" value="Haloacid_Dehalogenase"/>
    <property type="match status" value="1"/>
</dbReference>
<keyword evidence="3" id="KW-1185">Reference proteome</keyword>
<dbReference type="InterPro" id="IPR041492">
    <property type="entry name" value="HAD_2"/>
</dbReference>
<accession>A0A4S2F360</accession>
<proteinExistence type="predicted"/>
<dbReference type="CDD" id="cd07505">
    <property type="entry name" value="HAD_BPGM-like"/>
    <property type="match status" value="1"/>
</dbReference>
<feature type="region of interest" description="Disordered" evidence="1">
    <location>
        <begin position="1"/>
        <end position="33"/>
    </location>
</feature>
<comment type="caution">
    <text evidence="2">The sequence shown here is derived from an EMBL/GenBank/DDBJ whole genome shotgun (WGS) entry which is preliminary data.</text>
</comment>
<dbReference type="PANTHER" id="PTHR18901:SF38">
    <property type="entry name" value="PSEUDOURIDINE-5'-PHOSPHATASE"/>
    <property type="match status" value="1"/>
</dbReference>
<dbReference type="NCBIfam" id="TIGR01509">
    <property type="entry name" value="HAD-SF-IA-v3"/>
    <property type="match status" value="1"/>
</dbReference>
<evidence type="ECO:0000313" key="2">
    <source>
        <dbReference type="EMBL" id="TGY63388.1"/>
    </source>
</evidence>
<dbReference type="SUPFAM" id="SSF56784">
    <property type="entry name" value="HAD-like"/>
    <property type="match status" value="1"/>
</dbReference>
<dbReference type="InterPro" id="IPR036412">
    <property type="entry name" value="HAD-like_sf"/>
</dbReference>
<feature type="region of interest" description="Disordered" evidence="1">
    <location>
        <begin position="53"/>
        <end position="106"/>
    </location>
</feature>
<dbReference type="Gene3D" id="1.10.150.240">
    <property type="entry name" value="Putative phosphatase, domain 2"/>
    <property type="match status" value="1"/>
</dbReference>